<name>A0A9P0NG22_APHGO</name>
<reference evidence="3" key="2">
    <citation type="submission" date="2022-10" db="EMBL/GenBank/DDBJ databases">
        <authorList>
            <consortium name="ENA_rothamsted_submissions"/>
            <consortium name="culmorum"/>
            <person name="King R."/>
        </authorList>
    </citation>
    <scope>NUCLEOTIDE SEQUENCE</scope>
</reference>
<keyword evidence="1" id="KW-1133">Transmembrane helix</keyword>
<evidence type="ECO:0000313" key="4">
    <source>
        <dbReference type="Proteomes" id="UP001154329"/>
    </source>
</evidence>
<proteinExistence type="predicted"/>
<gene>
    <name evidence="3" type="ORF">APHIGO_LOCUS3602</name>
</gene>
<protein>
    <recommendedName>
        <fullName evidence="5">Secreted protein</fullName>
    </recommendedName>
</protein>
<evidence type="ECO:0000313" key="3">
    <source>
        <dbReference type="EMBL" id="CAH1716527.1"/>
    </source>
</evidence>
<reference evidence="3" key="1">
    <citation type="submission" date="2022-02" db="EMBL/GenBank/DDBJ databases">
        <authorList>
            <person name="King R."/>
        </authorList>
    </citation>
    <scope>NUCLEOTIDE SEQUENCE</scope>
</reference>
<evidence type="ECO:0008006" key="5">
    <source>
        <dbReference type="Google" id="ProtNLM"/>
    </source>
</evidence>
<dbReference type="AlphaFoldDB" id="A0A9P0NG22"/>
<keyword evidence="1" id="KW-0812">Transmembrane</keyword>
<feature type="signal peptide" evidence="2">
    <location>
        <begin position="1"/>
        <end position="24"/>
    </location>
</feature>
<sequence length="146" mass="16136">MCHRMCADVVVTALLLYTTRLVHTLTHTYVALASGVYTGVVCPFRCTGGIGLGGGGGGGGGGGEGQIVYLLTSLTCWCSLVNVLRVKHLLFFIRPSLLCSPLSAAIILPRRRFVVVVVVVYSPSLEHRHRMRISLHRRRRRKRHER</sequence>
<dbReference type="Proteomes" id="UP001154329">
    <property type="component" value="Chromosome 1"/>
</dbReference>
<feature type="transmembrane region" description="Helical" evidence="1">
    <location>
        <begin position="67"/>
        <end position="84"/>
    </location>
</feature>
<dbReference type="EMBL" id="OU899034">
    <property type="protein sequence ID" value="CAH1716527.1"/>
    <property type="molecule type" value="Genomic_DNA"/>
</dbReference>
<feature type="chain" id="PRO_5040505090" description="Secreted protein" evidence="2">
    <location>
        <begin position="25"/>
        <end position="146"/>
    </location>
</feature>
<keyword evidence="4" id="KW-1185">Reference proteome</keyword>
<evidence type="ECO:0000256" key="2">
    <source>
        <dbReference type="SAM" id="SignalP"/>
    </source>
</evidence>
<evidence type="ECO:0000256" key="1">
    <source>
        <dbReference type="SAM" id="Phobius"/>
    </source>
</evidence>
<organism evidence="3 4">
    <name type="scientific">Aphis gossypii</name>
    <name type="common">Cotton aphid</name>
    <dbReference type="NCBI Taxonomy" id="80765"/>
    <lineage>
        <taxon>Eukaryota</taxon>
        <taxon>Metazoa</taxon>
        <taxon>Ecdysozoa</taxon>
        <taxon>Arthropoda</taxon>
        <taxon>Hexapoda</taxon>
        <taxon>Insecta</taxon>
        <taxon>Pterygota</taxon>
        <taxon>Neoptera</taxon>
        <taxon>Paraneoptera</taxon>
        <taxon>Hemiptera</taxon>
        <taxon>Sternorrhyncha</taxon>
        <taxon>Aphidomorpha</taxon>
        <taxon>Aphidoidea</taxon>
        <taxon>Aphididae</taxon>
        <taxon>Aphidini</taxon>
        <taxon>Aphis</taxon>
        <taxon>Aphis</taxon>
    </lineage>
</organism>
<keyword evidence="2" id="KW-0732">Signal</keyword>
<accession>A0A9P0NG22</accession>
<keyword evidence="1" id="KW-0472">Membrane</keyword>